<protein>
    <submittedName>
        <fullName evidence="1">Uncharacterized protein</fullName>
    </submittedName>
</protein>
<proteinExistence type="predicted"/>
<organism evidence="1 2">
    <name type="scientific">Schizosaccharomyces japonicus (strain yFS275 / FY16936)</name>
    <name type="common">Fission yeast</name>
    <dbReference type="NCBI Taxonomy" id="402676"/>
    <lineage>
        <taxon>Eukaryota</taxon>
        <taxon>Fungi</taxon>
        <taxon>Dikarya</taxon>
        <taxon>Ascomycota</taxon>
        <taxon>Taphrinomycotina</taxon>
        <taxon>Schizosaccharomycetes</taxon>
        <taxon>Schizosaccharomycetales</taxon>
        <taxon>Schizosaccharomycetaceae</taxon>
        <taxon>Schizosaccharomyces</taxon>
    </lineage>
</organism>
<dbReference type="Proteomes" id="UP000001744">
    <property type="component" value="Unassembled WGS sequence"/>
</dbReference>
<dbReference type="HOGENOM" id="CLU_1086478_0_0_1"/>
<reference evidence="1 2" key="1">
    <citation type="journal article" date="2011" name="Science">
        <title>Comparative functional genomics of the fission yeasts.</title>
        <authorList>
            <person name="Rhind N."/>
            <person name="Chen Z."/>
            <person name="Yassour M."/>
            <person name="Thompson D.A."/>
            <person name="Haas B.J."/>
            <person name="Habib N."/>
            <person name="Wapinski I."/>
            <person name="Roy S."/>
            <person name="Lin M.F."/>
            <person name="Heiman D.I."/>
            <person name="Young S.K."/>
            <person name="Furuya K."/>
            <person name="Guo Y."/>
            <person name="Pidoux A."/>
            <person name="Chen H.M."/>
            <person name="Robbertse B."/>
            <person name="Goldberg J.M."/>
            <person name="Aoki K."/>
            <person name="Bayne E.H."/>
            <person name="Berlin A.M."/>
            <person name="Desjardins C.A."/>
            <person name="Dobbs E."/>
            <person name="Dukaj L."/>
            <person name="Fan L."/>
            <person name="FitzGerald M.G."/>
            <person name="French C."/>
            <person name="Gujja S."/>
            <person name="Hansen K."/>
            <person name="Keifenheim D."/>
            <person name="Levin J.Z."/>
            <person name="Mosher R.A."/>
            <person name="Mueller C.A."/>
            <person name="Pfiffner J."/>
            <person name="Priest M."/>
            <person name="Russ C."/>
            <person name="Smialowska A."/>
            <person name="Swoboda P."/>
            <person name="Sykes S.M."/>
            <person name="Vaughn M."/>
            <person name="Vengrova S."/>
            <person name="Yoder R."/>
            <person name="Zeng Q."/>
            <person name="Allshire R."/>
            <person name="Baulcombe D."/>
            <person name="Birren B.W."/>
            <person name="Brown W."/>
            <person name="Ekwall K."/>
            <person name="Kellis M."/>
            <person name="Leatherwood J."/>
            <person name="Levin H."/>
            <person name="Margalit H."/>
            <person name="Martienssen R."/>
            <person name="Nieduszynski C.A."/>
            <person name="Spatafora J.W."/>
            <person name="Friedman N."/>
            <person name="Dalgaard J.Z."/>
            <person name="Baumann P."/>
            <person name="Niki H."/>
            <person name="Regev A."/>
            <person name="Nusbaum C."/>
        </authorList>
    </citation>
    <scope>NUCLEOTIDE SEQUENCE [LARGE SCALE GENOMIC DNA]</scope>
    <source>
        <strain evidence="2">yFS275 / FY16936</strain>
    </source>
</reference>
<dbReference type="RefSeq" id="XP_002171459.1">
    <property type="nucleotide sequence ID" value="XM_002171423.2"/>
</dbReference>
<dbReference type="GeneID" id="7049727"/>
<evidence type="ECO:0000313" key="1">
    <source>
        <dbReference type="EMBL" id="EEB05166.1"/>
    </source>
</evidence>
<dbReference type="EMBL" id="KE651166">
    <property type="protein sequence ID" value="EEB05166.1"/>
    <property type="molecule type" value="Genomic_DNA"/>
</dbReference>
<dbReference type="InterPro" id="IPR028018">
    <property type="entry name" value="DUF4646"/>
</dbReference>
<dbReference type="VEuPathDB" id="FungiDB:SJAG_00162"/>
<gene>
    <name evidence="1" type="ORF">SJAG_00162</name>
</gene>
<dbReference type="eggNOG" id="ENOG502S4ZR">
    <property type="taxonomic scope" value="Eukaryota"/>
</dbReference>
<sequence>MSDKASVSAEEIIAVKKRLSIFHSSIRFVDRSDETRVHGTKVSAGIGHQIFRGIKNRIKNHGKGAIIPTQFRRKPSPQAPYSTFAPICIEARSDSLKRGFPLVYFPQDLSRHDVPPADWASFVHDINLACTNNELINASVGKLMNFVSLGFISGYIVGAYVEKLISHMEHPIIEGVISMWNSKYFQPRGLRLFFFTPEDVQKQREAAITNYLQQSGVSGGFSKFIKEREWKKHHRHVSKSKFYLLIMCVPRKPVSE</sequence>
<evidence type="ECO:0000313" key="2">
    <source>
        <dbReference type="Proteomes" id="UP000001744"/>
    </source>
</evidence>
<dbReference type="OMA" id="MEGPCTI"/>
<name>B6JXM2_SCHJY</name>
<dbReference type="JaponicusDB" id="SJAG_00162"/>
<dbReference type="Pfam" id="PF15496">
    <property type="entry name" value="DUF4646"/>
    <property type="match status" value="1"/>
</dbReference>
<dbReference type="OrthoDB" id="5314275at2759"/>
<dbReference type="AlphaFoldDB" id="B6JXM2"/>
<dbReference type="STRING" id="402676.B6JXM2"/>
<accession>B6JXM2</accession>
<keyword evidence="2" id="KW-1185">Reference proteome</keyword>